<dbReference type="FunCoup" id="D8RH65">
    <property type="interactions" value="998"/>
</dbReference>
<evidence type="ECO:0000313" key="3">
    <source>
        <dbReference type="Proteomes" id="UP000001514"/>
    </source>
</evidence>
<evidence type="ECO:0000256" key="1">
    <source>
        <dbReference type="SAM" id="Phobius"/>
    </source>
</evidence>
<dbReference type="CDD" id="cd00229">
    <property type="entry name" value="SGNH_hydrolase"/>
    <property type="match status" value="1"/>
</dbReference>
<dbReference type="PROSITE" id="PS51257">
    <property type="entry name" value="PROKAR_LIPOPROTEIN"/>
    <property type="match status" value="1"/>
</dbReference>
<dbReference type="AlphaFoldDB" id="D8RH65"/>
<dbReference type="HOGENOM" id="CLU_023547_0_0_1"/>
<dbReference type="Proteomes" id="UP000001514">
    <property type="component" value="Unassembled WGS sequence"/>
</dbReference>
<gene>
    <name evidence="2" type="ORF">SELMODRAFT_171524</name>
</gene>
<keyword evidence="1" id="KW-0472">Membrane</keyword>
<dbReference type="KEGG" id="smo:SELMODRAFT_171524"/>
<dbReference type="EMBL" id="GL377579">
    <property type="protein sequence ID" value="EFJ28477.1"/>
    <property type="molecule type" value="Genomic_DNA"/>
</dbReference>
<reference evidence="2 3" key="1">
    <citation type="journal article" date="2011" name="Science">
        <title>The Selaginella genome identifies genetic changes associated with the evolution of vascular plants.</title>
        <authorList>
            <person name="Banks J.A."/>
            <person name="Nishiyama T."/>
            <person name="Hasebe M."/>
            <person name="Bowman J.L."/>
            <person name="Gribskov M."/>
            <person name="dePamphilis C."/>
            <person name="Albert V.A."/>
            <person name="Aono N."/>
            <person name="Aoyama T."/>
            <person name="Ambrose B.A."/>
            <person name="Ashton N.W."/>
            <person name="Axtell M.J."/>
            <person name="Barker E."/>
            <person name="Barker M.S."/>
            <person name="Bennetzen J.L."/>
            <person name="Bonawitz N.D."/>
            <person name="Chapple C."/>
            <person name="Cheng C."/>
            <person name="Correa L.G."/>
            <person name="Dacre M."/>
            <person name="DeBarry J."/>
            <person name="Dreyer I."/>
            <person name="Elias M."/>
            <person name="Engstrom E.M."/>
            <person name="Estelle M."/>
            <person name="Feng L."/>
            <person name="Finet C."/>
            <person name="Floyd S.K."/>
            <person name="Frommer W.B."/>
            <person name="Fujita T."/>
            <person name="Gramzow L."/>
            <person name="Gutensohn M."/>
            <person name="Harholt J."/>
            <person name="Hattori M."/>
            <person name="Heyl A."/>
            <person name="Hirai T."/>
            <person name="Hiwatashi Y."/>
            <person name="Ishikawa M."/>
            <person name="Iwata M."/>
            <person name="Karol K.G."/>
            <person name="Koehler B."/>
            <person name="Kolukisaoglu U."/>
            <person name="Kubo M."/>
            <person name="Kurata T."/>
            <person name="Lalonde S."/>
            <person name="Li K."/>
            <person name="Li Y."/>
            <person name="Litt A."/>
            <person name="Lyons E."/>
            <person name="Manning G."/>
            <person name="Maruyama T."/>
            <person name="Michael T.P."/>
            <person name="Mikami K."/>
            <person name="Miyazaki S."/>
            <person name="Morinaga S."/>
            <person name="Murata T."/>
            <person name="Mueller-Roeber B."/>
            <person name="Nelson D.R."/>
            <person name="Obara M."/>
            <person name="Oguri Y."/>
            <person name="Olmstead R.G."/>
            <person name="Onodera N."/>
            <person name="Petersen B.L."/>
            <person name="Pils B."/>
            <person name="Prigge M."/>
            <person name="Rensing S.A."/>
            <person name="Riano-Pachon D.M."/>
            <person name="Roberts A.W."/>
            <person name="Sato Y."/>
            <person name="Scheller H.V."/>
            <person name="Schulz B."/>
            <person name="Schulz C."/>
            <person name="Shakirov E.V."/>
            <person name="Shibagaki N."/>
            <person name="Shinohara N."/>
            <person name="Shippen D.E."/>
            <person name="Soerensen I."/>
            <person name="Sotooka R."/>
            <person name="Sugimoto N."/>
            <person name="Sugita M."/>
            <person name="Sumikawa N."/>
            <person name="Tanurdzic M."/>
            <person name="Theissen G."/>
            <person name="Ulvskov P."/>
            <person name="Wakazuki S."/>
            <person name="Weng J.K."/>
            <person name="Willats W.W."/>
            <person name="Wipf D."/>
            <person name="Wolf P.G."/>
            <person name="Yang L."/>
            <person name="Zimmer A.D."/>
            <person name="Zhu Q."/>
            <person name="Mitros T."/>
            <person name="Hellsten U."/>
            <person name="Loque D."/>
            <person name="Otillar R."/>
            <person name="Salamov A."/>
            <person name="Schmutz J."/>
            <person name="Shapiro H."/>
            <person name="Lindquist E."/>
            <person name="Lucas S."/>
            <person name="Rokhsar D."/>
            <person name="Grigoriev I.V."/>
        </authorList>
    </citation>
    <scope>NUCLEOTIDE SEQUENCE [LARGE SCALE GENOMIC DNA]</scope>
</reference>
<keyword evidence="1" id="KW-0812">Transmembrane</keyword>
<dbReference type="SUPFAM" id="SSF52266">
    <property type="entry name" value="SGNH hydrolase"/>
    <property type="match status" value="1"/>
</dbReference>
<dbReference type="eggNOG" id="ENOG502QTKM">
    <property type="taxonomic scope" value="Eukaryota"/>
</dbReference>
<accession>D8RH65</accession>
<feature type="transmembrane region" description="Helical" evidence="1">
    <location>
        <begin position="12"/>
        <end position="30"/>
    </location>
</feature>
<dbReference type="PANTHER" id="PTHR35124">
    <property type="entry name" value="CYTOCHROME P450 FAMILY PROTEIN"/>
    <property type="match status" value="1"/>
</dbReference>
<proteinExistence type="predicted"/>
<evidence type="ECO:0000313" key="2">
    <source>
        <dbReference type="EMBL" id="EFJ28477.1"/>
    </source>
</evidence>
<dbReference type="Gramene" id="EFJ28477">
    <property type="protein sequence ID" value="EFJ28477"/>
    <property type="gene ID" value="SELMODRAFT_171524"/>
</dbReference>
<organism evidence="3">
    <name type="scientific">Selaginella moellendorffii</name>
    <name type="common">Spikemoss</name>
    <dbReference type="NCBI Taxonomy" id="88036"/>
    <lineage>
        <taxon>Eukaryota</taxon>
        <taxon>Viridiplantae</taxon>
        <taxon>Streptophyta</taxon>
        <taxon>Embryophyta</taxon>
        <taxon>Tracheophyta</taxon>
        <taxon>Lycopodiopsida</taxon>
        <taxon>Selaginellales</taxon>
        <taxon>Selaginellaceae</taxon>
        <taxon>Selaginella</taxon>
    </lineage>
</organism>
<keyword evidence="3" id="KW-1185">Reference proteome</keyword>
<dbReference type="PANTHER" id="PTHR35124:SF4">
    <property type="entry name" value="CALCINEURIN-LIKE PHOSPHOESTERASE DOMAIN-CONTAINING PROTEIN"/>
    <property type="match status" value="1"/>
</dbReference>
<protein>
    <submittedName>
        <fullName evidence="2">Uncharacterized protein</fullName>
    </submittedName>
</protein>
<keyword evidence="1" id="KW-1133">Transmembrane helix</keyword>
<dbReference type="OMA" id="NRANESC"/>
<dbReference type="InParanoid" id="D8RH65"/>
<name>D8RH65_SELML</name>
<sequence>MDHPRKNFTPAAAFAAFGFACVSLGLYVALLPPEYLDRGSLPAGLWARAPDLSSAEILLRRVAENGTQGCHNVSTAAAVLFGIPRAEDGGEITLAADEVHKFWIVSYAADGSRRCSGGDFYETDISAGPTWKSRPPVTDLGDGSYLVELKVNGDFAGSYNFTVSLVYTNFHGLDHLPGKWAFKKEMFRLLINFTAGSRRRKHQLHTCAASDLRSTTSPPSQWQGRWSRTKFNSSCQLDKNGRYLCLDPAEQCDESQCSGAINSLESNGWVYSAHCKFRIWNSAEAWQCLDGKKLFFWGDSNHQDTVRNLLNFVLGHQLKFVDRIFVANFTNPANPSQVVRLASIFNGHPDPHHNFLGLGSLYVPQYRDFVRSVVRQGGMPDAVILNSGIHDGMNWKTMAEFLEAARNASVFWKDLLGDESKARVVFRSTVATGLGFRDLGSNPHKMEAFNSILGEELAKELGGLEHFMFVDDYDITFPWHYDFCCSDGAHFGQPPALKYWFDRIGHFYFVDLMLVHILLTAICS</sequence>